<dbReference type="Proteomes" id="UP000309061">
    <property type="component" value="Chromosome"/>
</dbReference>
<evidence type="ECO:0000313" key="1">
    <source>
        <dbReference type="EMBL" id="QGM45791.1"/>
    </source>
</evidence>
<proteinExistence type="predicted"/>
<organism evidence="1 2">
    <name type="scientific">Methylocystis heyeri</name>
    <dbReference type="NCBI Taxonomy" id="391905"/>
    <lineage>
        <taxon>Bacteria</taxon>
        <taxon>Pseudomonadati</taxon>
        <taxon>Pseudomonadota</taxon>
        <taxon>Alphaproteobacteria</taxon>
        <taxon>Hyphomicrobiales</taxon>
        <taxon>Methylocystaceae</taxon>
        <taxon>Methylocystis</taxon>
    </lineage>
</organism>
<reference evidence="1 2" key="1">
    <citation type="submission" date="2019-11" db="EMBL/GenBank/DDBJ databases">
        <title>The genome sequence of Methylocystis heyeri.</title>
        <authorList>
            <person name="Oshkin I.Y."/>
            <person name="Miroshnikov K."/>
            <person name="Dedysh S.N."/>
        </authorList>
    </citation>
    <scope>NUCLEOTIDE SEQUENCE [LARGE SCALE GENOMIC DNA]</scope>
    <source>
        <strain evidence="1 2">H2</strain>
    </source>
</reference>
<dbReference type="KEGG" id="mhey:H2LOC_008790"/>
<accession>A0A6B8KFL4</accession>
<gene>
    <name evidence="1" type="ORF">H2LOC_008790</name>
</gene>
<evidence type="ECO:0000313" key="2">
    <source>
        <dbReference type="Proteomes" id="UP000309061"/>
    </source>
</evidence>
<dbReference type="AlphaFoldDB" id="A0A6B8KFL4"/>
<name>A0A6B8KFL4_9HYPH</name>
<protein>
    <submittedName>
        <fullName evidence="1">Uncharacterized protein</fullName>
    </submittedName>
</protein>
<sequence>MSNRAKTIFEQFVAERLRRAEPLDPPSERLLADLMDKCLADDIPFAEIVEEVGDVEQAIAEALKAGRQEIR</sequence>
<keyword evidence="2" id="KW-1185">Reference proteome</keyword>
<dbReference type="RefSeq" id="WP_136496064.1">
    <property type="nucleotide sequence ID" value="NZ_CP046052.1"/>
</dbReference>
<dbReference type="EMBL" id="CP046052">
    <property type="protein sequence ID" value="QGM45791.1"/>
    <property type="molecule type" value="Genomic_DNA"/>
</dbReference>